<reference evidence="6" key="1">
    <citation type="submission" date="2024-03" db="EMBL/GenBank/DDBJ databases">
        <title>WGS assembly of Saponaria officinalis var. Norfolk2.</title>
        <authorList>
            <person name="Jenkins J."/>
            <person name="Shu S."/>
            <person name="Grimwood J."/>
            <person name="Barry K."/>
            <person name="Goodstein D."/>
            <person name="Schmutz J."/>
            <person name="Leebens-Mack J."/>
            <person name="Osbourn A."/>
        </authorList>
    </citation>
    <scope>NUCLEOTIDE SEQUENCE [LARGE SCALE GENOMIC DNA]</scope>
    <source>
        <strain evidence="6">JIC</strain>
    </source>
</reference>
<dbReference type="Proteomes" id="UP001443914">
    <property type="component" value="Unassembled WGS sequence"/>
</dbReference>
<evidence type="ECO:0000313" key="7">
    <source>
        <dbReference type="Proteomes" id="UP001443914"/>
    </source>
</evidence>
<dbReference type="InterPro" id="IPR001841">
    <property type="entry name" value="Znf_RING"/>
</dbReference>
<gene>
    <name evidence="6" type="ORF">RND81_08G112800</name>
</gene>
<dbReference type="SUPFAM" id="SSF57850">
    <property type="entry name" value="RING/U-box"/>
    <property type="match status" value="1"/>
</dbReference>
<proteinExistence type="predicted"/>
<dbReference type="Pfam" id="PF13639">
    <property type="entry name" value="zf-RING_2"/>
    <property type="match status" value="1"/>
</dbReference>
<organism evidence="6 7">
    <name type="scientific">Saponaria officinalis</name>
    <name type="common">Common soapwort</name>
    <name type="synonym">Lychnis saponaria</name>
    <dbReference type="NCBI Taxonomy" id="3572"/>
    <lineage>
        <taxon>Eukaryota</taxon>
        <taxon>Viridiplantae</taxon>
        <taxon>Streptophyta</taxon>
        <taxon>Embryophyta</taxon>
        <taxon>Tracheophyta</taxon>
        <taxon>Spermatophyta</taxon>
        <taxon>Magnoliopsida</taxon>
        <taxon>eudicotyledons</taxon>
        <taxon>Gunneridae</taxon>
        <taxon>Pentapetalae</taxon>
        <taxon>Caryophyllales</taxon>
        <taxon>Caryophyllaceae</taxon>
        <taxon>Caryophylleae</taxon>
        <taxon>Saponaria</taxon>
    </lineage>
</organism>
<evidence type="ECO:0000313" key="6">
    <source>
        <dbReference type="EMBL" id="KAK9698554.1"/>
    </source>
</evidence>
<evidence type="ECO:0000256" key="2">
    <source>
        <dbReference type="ARBA" id="ARBA00022771"/>
    </source>
</evidence>
<dbReference type="PROSITE" id="PS50089">
    <property type="entry name" value="ZF_RING_2"/>
    <property type="match status" value="1"/>
</dbReference>
<keyword evidence="2 4" id="KW-0863">Zinc-finger</keyword>
<evidence type="ECO:0000256" key="3">
    <source>
        <dbReference type="ARBA" id="ARBA00022833"/>
    </source>
</evidence>
<keyword evidence="3" id="KW-0862">Zinc</keyword>
<dbReference type="GO" id="GO:0016567">
    <property type="term" value="P:protein ubiquitination"/>
    <property type="evidence" value="ECO:0007669"/>
    <property type="project" value="TreeGrafter"/>
</dbReference>
<dbReference type="GO" id="GO:0008270">
    <property type="term" value="F:zinc ion binding"/>
    <property type="evidence" value="ECO:0007669"/>
    <property type="project" value="UniProtKB-KW"/>
</dbReference>
<accession>A0AAW1J7K3</accession>
<evidence type="ECO:0000256" key="4">
    <source>
        <dbReference type="PROSITE-ProRule" id="PRU00175"/>
    </source>
</evidence>
<name>A0AAW1J7K3_SAPOF</name>
<dbReference type="Gene3D" id="3.30.40.10">
    <property type="entry name" value="Zinc/RING finger domain, C3HC4 (zinc finger)"/>
    <property type="match status" value="1"/>
</dbReference>
<protein>
    <recommendedName>
        <fullName evidence="5">RING-type domain-containing protein</fullName>
    </recommendedName>
</protein>
<keyword evidence="7" id="KW-1185">Reference proteome</keyword>
<dbReference type="InterPro" id="IPR013083">
    <property type="entry name" value="Znf_RING/FYVE/PHD"/>
</dbReference>
<dbReference type="AlphaFoldDB" id="A0AAW1J7K3"/>
<comment type="caution">
    <text evidence="6">The sequence shown here is derived from an EMBL/GenBank/DDBJ whole genome shotgun (WGS) entry which is preliminary data.</text>
</comment>
<dbReference type="PANTHER" id="PTHR45969">
    <property type="entry name" value="RING ZINC FINGER PROTEIN-RELATED"/>
    <property type="match status" value="1"/>
</dbReference>
<dbReference type="PANTHER" id="PTHR45969:SF33">
    <property type="entry name" value="RING ZINC FINGER PROTEIN-RELATED"/>
    <property type="match status" value="1"/>
</dbReference>
<dbReference type="SMART" id="SM00184">
    <property type="entry name" value="RING"/>
    <property type="match status" value="1"/>
</dbReference>
<feature type="domain" description="RING-type" evidence="5">
    <location>
        <begin position="94"/>
        <end position="137"/>
    </location>
</feature>
<dbReference type="GO" id="GO:0061630">
    <property type="term" value="F:ubiquitin protein ligase activity"/>
    <property type="evidence" value="ECO:0007669"/>
    <property type="project" value="TreeGrafter"/>
</dbReference>
<evidence type="ECO:0000256" key="1">
    <source>
        <dbReference type="ARBA" id="ARBA00022723"/>
    </source>
</evidence>
<dbReference type="EMBL" id="JBDFQZ010000008">
    <property type="protein sequence ID" value="KAK9698554.1"/>
    <property type="molecule type" value="Genomic_DNA"/>
</dbReference>
<sequence length="175" mass="20383">MGFPSTYTKKIIQNLFINKSLSFLEFLRMIIHTFLGFLDLPHCIEPDIFWPEPDPEPELKSISANLIQEMLPVMKFADIISEVVKSGSNPQEKCVVCLNEFRDHEEIRRLANCKHILHRECVDRWMEHDHRTCPLCRTSVVPYHLIDVFNQRLQAAAVSCFPEFGSEFCVINSFL</sequence>
<keyword evidence="1" id="KW-0479">Metal-binding</keyword>
<evidence type="ECO:0000259" key="5">
    <source>
        <dbReference type="PROSITE" id="PS50089"/>
    </source>
</evidence>